<name>A0A8K0L4Z8_9PEZI</name>
<proteinExistence type="predicted"/>
<protein>
    <submittedName>
        <fullName evidence="1">Uncharacterized protein</fullName>
    </submittedName>
</protein>
<dbReference type="AlphaFoldDB" id="A0A8K0L4Z8"/>
<sequence>MTSILQAEAYNKIRDINVTESLTDEVLQQLGHIFTRHGVHDQFGIALLHRHFDLYDGEVMVHQQADPTVIECSPLDLHHGLTACSWYLNDEDALQPYEYMLANAKSESPSSSFFQDVQEFLMVRGLKHAAVVAVAKQITELSNIQIETLHADRRMMRTTTYTRAETEDLDIDNPHKFKTTAWSFSNKSGLGVVAFKKCVLMASGIHEVRSD</sequence>
<organism evidence="1 2">
    <name type="scientific">Elsinoe batatas</name>
    <dbReference type="NCBI Taxonomy" id="2601811"/>
    <lineage>
        <taxon>Eukaryota</taxon>
        <taxon>Fungi</taxon>
        <taxon>Dikarya</taxon>
        <taxon>Ascomycota</taxon>
        <taxon>Pezizomycotina</taxon>
        <taxon>Dothideomycetes</taxon>
        <taxon>Dothideomycetidae</taxon>
        <taxon>Myriangiales</taxon>
        <taxon>Elsinoaceae</taxon>
        <taxon>Elsinoe</taxon>
    </lineage>
</organism>
<evidence type="ECO:0000313" key="2">
    <source>
        <dbReference type="Proteomes" id="UP000809789"/>
    </source>
</evidence>
<dbReference type="EMBL" id="JAESVG020000004">
    <property type="protein sequence ID" value="KAG8627801.1"/>
    <property type="molecule type" value="Genomic_DNA"/>
</dbReference>
<reference evidence="1" key="1">
    <citation type="submission" date="2021-07" db="EMBL/GenBank/DDBJ databases">
        <title>Elsinoe batatas strain:CRI-CJ2 Genome sequencing and assembly.</title>
        <authorList>
            <person name="Huang L."/>
        </authorList>
    </citation>
    <scope>NUCLEOTIDE SEQUENCE</scope>
    <source>
        <strain evidence="1">CRI-CJ2</strain>
    </source>
</reference>
<keyword evidence="2" id="KW-1185">Reference proteome</keyword>
<comment type="caution">
    <text evidence="1">The sequence shown here is derived from an EMBL/GenBank/DDBJ whole genome shotgun (WGS) entry which is preliminary data.</text>
</comment>
<gene>
    <name evidence="1" type="ORF">KVT40_003674</name>
</gene>
<dbReference type="OrthoDB" id="2322999at2759"/>
<accession>A0A8K0L4Z8</accession>
<dbReference type="Proteomes" id="UP000809789">
    <property type="component" value="Unassembled WGS sequence"/>
</dbReference>
<evidence type="ECO:0000313" key="1">
    <source>
        <dbReference type="EMBL" id="KAG8627801.1"/>
    </source>
</evidence>